<dbReference type="InterPro" id="IPR038385">
    <property type="entry name" value="Sua5/YwlC_C"/>
</dbReference>
<proteinExistence type="inferred from homology"/>
<dbReference type="InterPro" id="IPR005145">
    <property type="entry name" value="Sua5_C"/>
</dbReference>
<dbReference type="InterPro" id="IPR017945">
    <property type="entry name" value="DHBP_synth_RibB-like_a/b_dom"/>
</dbReference>
<reference evidence="16" key="1">
    <citation type="submission" date="2018-12" db="EMBL/GenBank/DDBJ databases">
        <authorList>
            <person name="Sun L."/>
            <person name="Chen Z."/>
        </authorList>
    </citation>
    <scope>NUCLEOTIDE SEQUENCE [LARGE SCALE GENOMIC DNA]</scope>
    <source>
        <strain evidence="16">3-2-2</strain>
    </source>
</reference>
<dbReference type="PROSITE" id="PS51163">
    <property type="entry name" value="YRDC"/>
    <property type="match status" value="1"/>
</dbReference>
<dbReference type="FunFam" id="3.90.870.10:FF:000008">
    <property type="entry name" value="Threonylcarbamoyl-AMP synthase"/>
    <property type="match status" value="1"/>
</dbReference>
<organism evidence="16 17">
    <name type="scientific">Siminovitchia acidinfaciens</name>
    <dbReference type="NCBI Taxonomy" id="2321395"/>
    <lineage>
        <taxon>Bacteria</taxon>
        <taxon>Bacillati</taxon>
        <taxon>Bacillota</taxon>
        <taxon>Bacilli</taxon>
        <taxon>Bacillales</taxon>
        <taxon>Bacillaceae</taxon>
        <taxon>Siminovitchia</taxon>
    </lineage>
</organism>
<dbReference type="InterPro" id="IPR010923">
    <property type="entry name" value="T(6)A37_SUA5"/>
</dbReference>
<evidence type="ECO:0000256" key="1">
    <source>
        <dbReference type="ARBA" id="ARBA00004496"/>
    </source>
</evidence>
<protein>
    <recommendedName>
        <fullName evidence="4 13">Threonylcarbamoyl-AMP synthase</fullName>
        <shortName evidence="13">TC-AMP synthase</shortName>
        <ecNumber evidence="3 13">2.7.7.87</ecNumber>
    </recommendedName>
    <alternativeName>
        <fullName evidence="11 13">L-threonylcarbamoyladenylate synthase</fullName>
    </alternativeName>
</protein>
<keyword evidence="10 13" id="KW-0067">ATP-binding</keyword>
<sequence length="349" mass="37133">METKYWSVDSNVDRKKDYPQIVEAADFLKNEELVAFPTETVYGLGASALSDAAVSKIFAAKGRPADNPLIVHISSVEQLELLTENIPETAVLLMNKFWPGPLTLILNKKTNAVSSLVTAGLNTVAVRMPDHPVALSLIEAAEVPVAAPSANKSGKPSPTSASHVLDDLAGLIGGVVDGGPTGVGVESTVIDCTAEVPVILRPGGVSKEEIKEVIGNVEQDPALIGSKAAPKSPGMKYRHYAPVAPLFLTDGNQEWIQGLIDQKRSSGLKVGILAPRESASFYKADAVAVCGSRRDLGSVAQSLYQALRSFDEKNLDLIYAEVYPVKGVGAAIMNRLEKAAAHRRITQEK</sequence>
<feature type="binding site" evidence="14">
    <location>
        <position position="201"/>
    </location>
    <ligand>
        <name>ATP</name>
        <dbReference type="ChEBI" id="CHEBI:30616"/>
    </ligand>
</feature>
<keyword evidence="9 13" id="KW-0547">Nucleotide-binding</keyword>
<keyword evidence="6 13" id="KW-0808">Transferase</keyword>
<dbReference type="AlphaFoldDB" id="A0A429Y6P2"/>
<evidence type="ECO:0000256" key="14">
    <source>
        <dbReference type="PIRSR" id="PIRSR004930-1"/>
    </source>
</evidence>
<dbReference type="GO" id="GO:0008033">
    <property type="term" value="P:tRNA processing"/>
    <property type="evidence" value="ECO:0007669"/>
    <property type="project" value="UniProtKB-KW"/>
</dbReference>
<dbReference type="GO" id="GO:0005524">
    <property type="term" value="F:ATP binding"/>
    <property type="evidence" value="ECO:0007669"/>
    <property type="project" value="UniProtKB-UniRule"/>
</dbReference>
<dbReference type="PANTHER" id="PTHR17490">
    <property type="entry name" value="SUA5"/>
    <property type="match status" value="1"/>
</dbReference>
<evidence type="ECO:0000256" key="8">
    <source>
        <dbReference type="ARBA" id="ARBA00022695"/>
    </source>
</evidence>
<dbReference type="FunFam" id="3.40.50.11030:FF:000001">
    <property type="entry name" value="Threonylcarbamoyl-AMP synthase"/>
    <property type="match status" value="1"/>
</dbReference>
<feature type="domain" description="YrdC-like" evidence="15">
    <location>
        <begin position="18"/>
        <end position="205"/>
    </location>
</feature>
<evidence type="ECO:0000256" key="7">
    <source>
        <dbReference type="ARBA" id="ARBA00022694"/>
    </source>
</evidence>
<dbReference type="GO" id="GO:0061710">
    <property type="term" value="F:L-threonylcarbamoyladenylate synthase"/>
    <property type="evidence" value="ECO:0007669"/>
    <property type="project" value="UniProtKB-EC"/>
</dbReference>
<dbReference type="InterPro" id="IPR050156">
    <property type="entry name" value="TC-AMP_synthase_SUA5"/>
</dbReference>
<comment type="similarity">
    <text evidence="2 13">Belongs to the SUA5 family.</text>
</comment>
<dbReference type="Gene3D" id="3.90.870.10">
    <property type="entry name" value="DHBP synthase"/>
    <property type="match status" value="1"/>
</dbReference>
<evidence type="ECO:0000256" key="3">
    <source>
        <dbReference type="ARBA" id="ARBA00012584"/>
    </source>
</evidence>
<dbReference type="EC" id="2.7.7.87" evidence="3 13"/>
<evidence type="ECO:0000256" key="9">
    <source>
        <dbReference type="ARBA" id="ARBA00022741"/>
    </source>
</evidence>
<feature type="binding site" evidence="14">
    <location>
        <position position="67"/>
    </location>
    <ligand>
        <name>ATP</name>
        <dbReference type="ChEBI" id="CHEBI:30616"/>
    </ligand>
</feature>
<dbReference type="PANTHER" id="PTHR17490:SF16">
    <property type="entry name" value="THREONYLCARBAMOYL-AMP SYNTHASE"/>
    <property type="match status" value="1"/>
</dbReference>
<dbReference type="EMBL" id="QYTV02000001">
    <property type="protein sequence ID" value="RST77065.1"/>
    <property type="molecule type" value="Genomic_DNA"/>
</dbReference>
<dbReference type="NCBIfam" id="TIGR00057">
    <property type="entry name" value="L-threonylcarbamoyladenylate synthase"/>
    <property type="match status" value="1"/>
</dbReference>
<dbReference type="PIRSF" id="PIRSF004930">
    <property type="entry name" value="Tln_factor_SUA5"/>
    <property type="match status" value="1"/>
</dbReference>
<feature type="binding site" evidence="14">
    <location>
        <position position="123"/>
    </location>
    <ligand>
        <name>ATP</name>
        <dbReference type="ChEBI" id="CHEBI:30616"/>
    </ligand>
</feature>
<comment type="caution">
    <text evidence="16">The sequence shown here is derived from an EMBL/GenBank/DDBJ whole genome shotgun (WGS) entry which is preliminary data.</text>
</comment>
<dbReference type="InterPro" id="IPR006070">
    <property type="entry name" value="Sua5-like_dom"/>
</dbReference>
<feature type="binding site" evidence="14">
    <location>
        <position position="149"/>
    </location>
    <ligand>
        <name>ATP</name>
        <dbReference type="ChEBI" id="CHEBI:30616"/>
    </ligand>
</feature>
<dbReference type="SUPFAM" id="SSF55821">
    <property type="entry name" value="YrdC/RibB"/>
    <property type="match status" value="1"/>
</dbReference>
<keyword evidence="8 13" id="KW-0548">Nucleotidyltransferase</keyword>
<evidence type="ECO:0000256" key="5">
    <source>
        <dbReference type="ARBA" id="ARBA00022490"/>
    </source>
</evidence>
<feature type="binding site" evidence="14">
    <location>
        <position position="63"/>
    </location>
    <ligand>
        <name>ATP</name>
        <dbReference type="ChEBI" id="CHEBI:30616"/>
    </ligand>
</feature>
<dbReference type="Gene3D" id="3.40.50.11030">
    <property type="entry name" value="Threonylcarbamoyl-AMP synthase, C-terminal domain"/>
    <property type="match status" value="1"/>
</dbReference>
<feature type="binding site" evidence="14">
    <location>
        <position position="72"/>
    </location>
    <ligand>
        <name>L-threonine</name>
        <dbReference type="ChEBI" id="CHEBI:57926"/>
    </ligand>
</feature>
<dbReference type="RefSeq" id="WP_126046704.1">
    <property type="nucleotide sequence ID" value="NZ_QYTV02000001.1"/>
</dbReference>
<accession>A0A429Y6P2</accession>
<comment type="subcellular location">
    <subcellularLocation>
        <location evidence="1 13">Cytoplasm</location>
    </subcellularLocation>
</comment>
<evidence type="ECO:0000256" key="4">
    <source>
        <dbReference type="ARBA" id="ARBA00015492"/>
    </source>
</evidence>
<dbReference type="Proteomes" id="UP000287156">
    <property type="component" value="Unassembled WGS sequence"/>
</dbReference>
<evidence type="ECO:0000256" key="11">
    <source>
        <dbReference type="ARBA" id="ARBA00029774"/>
    </source>
</evidence>
<dbReference type="Pfam" id="PF01300">
    <property type="entry name" value="Sua5_yciO_yrdC"/>
    <property type="match status" value="1"/>
</dbReference>
<dbReference type="Pfam" id="PF03481">
    <property type="entry name" value="Sua5_C"/>
    <property type="match status" value="1"/>
</dbReference>
<evidence type="ECO:0000259" key="15">
    <source>
        <dbReference type="PROSITE" id="PS51163"/>
    </source>
</evidence>
<evidence type="ECO:0000313" key="17">
    <source>
        <dbReference type="Proteomes" id="UP000287156"/>
    </source>
</evidence>
<comment type="catalytic activity">
    <reaction evidence="12 13">
        <text>L-threonine + hydrogencarbonate + ATP = L-threonylcarbamoyladenylate + diphosphate + H2O</text>
        <dbReference type="Rhea" id="RHEA:36407"/>
        <dbReference type="ChEBI" id="CHEBI:15377"/>
        <dbReference type="ChEBI" id="CHEBI:17544"/>
        <dbReference type="ChEBI" id="CHEBI:30616"/>
        <dbReference type="ChEBI" id="CHEBI:33019"/>
        <dbReference type="ChEBI" id="CHEBI:57926"/>
        <dbReference type="ChEBI" id="CHEBI:73682"/>
        <dbReference type="EC" id="2.7.7.87"/>
    </reaction>
</comment>
<feature type="binding site" evidence="14">
    <location>
        <position position="127"/>
    </location>
    <ligand>
        <name>L-threonine</name>
        <dbReference type="ChEBI" id="CHEBI:57926"/>
    </ligand>
</feature>
<feature type="binding site" evidence="14">
    <location>
        <position position="147"/>
    </location>
    <ligand>
        <name>L-threonine</name>
        <dbReference type="ChEBI" id="CHEBI:57926"/>
    </ligand>
</feature>
<dbReference type="OrthoDB" id="9814580at2"/>
<evidence type="ECO:0000256" key="10">
    <source>
        <dbReference type="ARBA" id="ARBA00022840"/>
    </source>
</evidence>
<evidence type="ECO:0000256" key="2">
    <source>
        <dbReference type="ARBA" id="ARBA00007663"/>
    </source>
</evidence>
<keyword evidence="5 13" id="KW-0963">Cytoplasm</keyword>
<feature type="binding site" evidence="14">
    <location>
        <position position="240"/>
    </location>
    <ligand>
        <name>ATP</name>
        <dbReference type="ChEBI" id="CHEBI:30616"/>
    </ligand>
</feature>
<evidence type="ECO:0000256" key="12">
    <source>
        <dbReference type="ARBA" id="ARBA00048366"/>
    </source>
</evidence>
<dbReference type="GO" id="GO:0003725">
    <property type="term" value="F:double-stranded RNA binding"/>
    <property type="evidence" value="ECO:0007669"/>
    <property type="project" value="UniProtKB-UniRule"/>
</dbReference>
<evidence type="ECO:0000313" key="16">
    <source>
        <dbReference type="EMBL" id="RST77065.1"/>
    </source>
</evidence>
<feature type="binding site" evidence="14">
    <location>
        <position position="40"/>
    </location>
    <ligand>
        <name>L-threonine</name>
        <dbReference type="ChEBI" id="CHEBI:57926"/>
    </ligand>
</feature>
<keyword evidence="17" id="KW-1185">Reference proteome</keyword>
<feature type="binding site" evidence="14">
    <location>
        <position position="157"/>
    </location>
    <ligand>
        <name>ATP</name>
        <dbReference type="ChEBI" id="CHEBI:30616"/>
    </ligand>
</feature>
<dbReference type="GO" id="GO:0006450">
    <property type="term" value="P:regulation of translational fidelity"/>
    <property type="evidence" value="ECO:0007669"/>
    <property type="project" value="TreeGrafter"/>
</dbReference>
<gene>
    <name evidence="16" type="ORF">D4T97_000775</name>
</gene>
<evidence type="ECO:0000256" key="6">
    <source>
        <dbReference type="ARBA" id="ARBA00022679"/>
    </source>
</evidence>
<name>A0A429Y6P2_9BACI</name>
<feature type="binding site" evidence="14">
    <location>
        <position position="187"/>
    </location>
    <ligand>
        <name>L-threonine</name>
        <dbReference type="ChEBI" id="CHEBI:57926"/>
    </ligand>
</feature>
<dbReference type="GO" id="GO:0005737">
    <property type="term" value="C:cytoplasm"/>
    <property type="evidence" value="ECO:0007669"/>
    <property type="project" value="UniProtKB-SubCell"/>
</dbReference>
<keyword evidence="7 13" id="KW-0819">tRNA processing</keyword>
<evidence type="ECO:0000256" key="13">
    <source>
        <dbReference type="PIRNR" id="PIRNR004930"/>
    </source>
</evidence>
<dbReference type="GO" id="GO:0000049">
    <property type="term" value="F:tRNA binding"/>
    <property type="evidence" value="ECO:0007669"/>
    <property type="project" value="TreeGrafter"/>
</dbReference>
<comment type="function">
    <text evidence="13">Required for the formation of a threonylcarbamoyl group on adenosine at position 37 (t(6)A37) in tRNAs that read codons beginning with adenine.</text>
</comment>